<dbReference type="GeneID" id="42798709"/>
<reference evidence="7 8" key="1">
    <citation type="submission" date="2019-10" db="EMBL/GenBank/DDBJ databases">
        <title>Genome Sequences from Six Type Strain Members of the Archaeal Family Sulfolobaceae: Acidianus ambivalens, Acidianus infernus, Metallosphaera prunae, Stygiolobus azoricus, Sulfolobus metallicus, and Sulfurisphaera ohwakuensis.</title>
        <authorList>
            <person name="Counts J.A."/>
            <person name="Kelly R.M."/>
        </authorList>
    </citation>
    <scope>NUCLEOTIDE SEQUENCE [LARGE SCALE GENOMIC DNA]</scope>
    <source>
        <strain evidence="7 8">FC6</strain>
    </source>
</reference>
<dbReference type="OrthoDB" id="296931at2157"/>
<dbReference type="AlphaFoldDB" id="A0A650CPB1"/>
<dbReference type="Gene3D" id="3.40.50.970">
    <property type="match status" value="2"/>
</dbReference>
<dbReference type="EMBL" id="CP045483">
    <property type="protein sequence ID" value="QGR19684.1"/>
    <property type="molecule type" value="Genomic_DNA"/>
</dbReference>
<dbReference type="GO" id="GO:0018491">
    <property type="term" value="F:2-oxobutyrate synthase activity"/>
    <property type="evidence" value="ECO:0007669"/>
    <property type="project" value="UniProtKB-ARBA"/>
</dbReference>
<comment type="catalytic activity">
    <reaction evidence="5">
        <text>a 2-oxocarboxylate + 2 oxidized [2Fe-2S]-[ferredoxin] + CoA = an acyl-CoA + 2 reduced [2Fe-2S]-[ferredoxin] + CO2 + H(+)</text>
        <dbReference type="Rhea" id="RHEA:42316"/>
        <dbReference type="Rhea" id="RHEA-COMP:10000"/>
        <dbReference type="Rhea" id="RHEA-COMP:10001"/>
        <dbReference type="ChEBI" id="CHEBI:15378"/>
        <dbReference type="ChEBI" id="CHEBI:16526"/>
        <dbReference type="ChEBI" id="CHEBI:33737"/>
        <dbReference type="ChEBI" id="CHEBI:33738"/>
        <dbReference type="ChEBI" id="CHEBI:35179"/>
        <dbReference type="ChEBI" id="CHEBI:57287"/>
        <dbReference type="ChEBI" id="CHEBI:58342"/>
        <dbReference type="EC" id="1.2.7.11"/>
    </reaction>
</comment>
<dbReference type="InterPro" id="IPR029061">
    <property type="entry name" value="THDP-binding"/>
</dbReference>
<evidence type="ECO:0000313" key="8">
    <source>
        <dbReference type="Proteomes" id="UP000423396"/>
    </source>
</evidence>
<dbReference type="GO" id="GO:0047553">
    <property type="term" value="F:2-oxoglutarate synthase activity"/>
    <property type="evidence" value="ECO:0007669"/>
    <property type="project" value="UniProtKB-ARBA"/>
</dbReference>
<keyword evidence="8" id="KW-1185">Reference proteome</keyword>
<name>A0A650CPB1_9CREN</name>
<dbReference type="GO" id="GO:0030976">
    <property type="term" value="F:thiamine pyrophosphate binding"/>
    <property type="evidence" value="ECO:0007669"/>
    <property type="project" value="InterPro"/>
</dbReference>
<dbReference type="Pfam" id="PF02775">
    <property type="entry name" value="TPP_enzyme_C"/>
    <property type="match status" value="1"/>
</dbReference>
<dbReference type="PANTHER" id="PTHR42897:SF1">
    <property type="entry name" value="2-OXOACID OXIDOREDUCTASE (FERREDOXIN)"/>
    <property type="match status" value="1"/>
</dbReference>
<dbReference type="RefSeq" id="WP_156006700.1">
    <property type="nucleotide sequence ID" value="NZ_CP045483.1"/>
</dbReference>
<evidence type="ECO:0000256" key="5">
    <source>
        <dbReference type="ARBA" id="ARBA00048893"/>
    </source>
</evidence>
<evidence type="ECO:0000259" key="6">
    <source>
        <dbReference type="Pfam" id="PF02775"/>
    </source>
</evidence>
<sequence length="304" mass="33761">MSEELIPEYIKQKKVIRQQYFFRGNAACPGCPIPKELDLLLEVMGKKTVLVVPASCSTVIMGDIKGSPSPVPVVHSAFASAAAIASGLSRQLRMRGEDAKVVVWAGDGATGDIGFAAVSGAAERNEDIIYVCYDNEAFMNTGIQRSSLTPFGAWTTTTPAGKREFKKPVPFIMMEHKIPYVATASIAYPFDYQAKLRKAKDMQGFRYIHLLSPCPPGWRFDSSLTIEVAKLAVETGVWPLFEVVNGEFSLTGISKTLLDKSKRKPVEEYLKLQGRFAKMSEEEIKVFQEAVDSMWEYIKDLVKR</sequence>
<dbReference type="InterPro" id="IPR051479">
    <property type="entry name" value="PorB-like"/>
</dbReference>
<dbReference type="EC" id="1.2.7.11" evidence="3"/>
<protein>
    <recommendedName>
        <fullName evidence="3">2-oxoacid oxidoreductase (ferredoxin)</fullName>
        <ecNumber evidence="3">1.2.7.11</ecNumber>
    </recommendedName>
</protein>
<keyword evidence="4" id="KW-0560">Oxidoreductase</keyword>
<organism evidence="7 8">
    <name type="scientific">Stygiolobus azoricus</name>
    <dbReference type="NCBI Taxonomy" id="41675"/>
    <lineage>
        <taxon>Archaea</taxon>
        <taxon>Thermoproteota</taxon>
        <taxon>Thermoprotei</taxon>
        <taxon>Sulfolobales</taxon>
        <taxon>Sulfolobaceae</taxon>
        <taxon>Stygiolobus</taxon>
    </lineage>
</organism>
<evidence type="ECO:0000313" key="7">
    <source>
        <dbReference type="EMBL" id="QGR19684.1"/>
    </source>
</evidence>
<evidence type="ECO:0000256" key="1">
    <source>
        <dbReference type="ARBA" id="ARBA00003908"/>
    </source>
</evidence>
<feature type="domain" description="Thiamine pyrophosphate enzyme TPP-binding" evidence="6">
    <location>
        <begin position="74"/>
        <end position="209"/>
    </location>
</feature>
<accession>A0A650CPB1</accession>
<dbReference type="KEGG" id="sazo:D1868_06525"/>
<dbReference type="InterPro" id="IPR011766">
    <property type="entry name" value="TPP_enzyme_TPP-bd"/>
</dbReference>
<proteinExistence type="predicted"/>
<dbReference type="CDD" id="cd03376">
    <property type="entry name" value="TPP_PFOR_porB_like"/>
    <property type="match status" value="1"/>
</dbReference>
<evidence type="ECO:0000256" key="2">
    <source>
        <dbReference type="ARBA" id="ARBA00011631"/>
    </source>
</evidence>
<evidence type="ECO:0000256" key="3">
    <source>
        <dbReference type="ARBA" id="ARBA00012691"/>
    </source>
</evidence>
<gene>
    <name evidence="7" type="ORF">D1868_06525</name>
</gene>
<comment type="subunit">
    <text evidence="2">Heterodimer composed of an alpha and a beta subunit.</text>
</comment>
<dbReference type="NCBIfam" id="NF008818">
    <property type="entry name" value="PRK11864.1"/>
    <property type="match status" value="1"/>
</dbReference>
<dbReference type="PANTHER" id="PTHR42897">
    <property type="entry name" value="PYRUVATE SYNTHASE SUBUNIT PORB"/>
    <property type="match status" value="1"/>
</dbReference>
<comment type="function">
    <text evidence="1">Catalyzes the coenzyme A-dependent oxidative decarboxylation of different 2-oxoacids such as 2-oxoglutarate, pyruvate and 2-oxobutyrate to form their CoA derivatives.</text>
</comment>
<evidence type="ECO:0000256" key="4">
    <source>
        <dbReference type="ARBA" id="ARBA00023002"/>
    </source>
</evidence>
<dbReference type="Proteomes" id="UP000423396">
    <property type="component" value="Chromosome"/>
</dbReference>
<dbReference type="GO" id="GO:0019164">
    <property type="term" value="F:pyruvate synthase activity"/>
    <property type="evidence" value="ECO:0007669"/>
    <property type="project" value="UniProtKB-ARBA"/>
</dbReference>
<dbReference type="SUPFAM" id="SSF52518">
    <property type="entry name" value="Thiamin diphosphate-binding fold (THDP-binding)"/>
    <property type="match status" value="1"/>
</dbReference>